<dbReference type="STRING" id="599839.J4I9J2"/>
<dbReference type="OrthoDB" id="202672at2759"/>
<evidence type="ECO:0000256" key="2">
    <source>
        <dbReference type="ARBA" id="ARBA00022692"/>
    </source>
</evidence>
<dbReference type="GO" id="GO:0005789">
    <property type="term" value="C:endoplasmic reticulum membrane"/>
    <property type="evidence" value="ECO:0007669"/>
    <property type="project" value="UniProtKB-SubCell"/>
</dbReference>
<keyword evidence="2 6" id="KW-0812">Transmembrane</keyword>
<name>J4I9J2_9APHY</name>
<comment type="subcellular location">
    <subcellularLocation>
        <location evidence="1">Endoplasmic reticulum membrane</location>
        <topology evidence="1">Multi-pass membrane protein</topology>
    </subcellularLocation>
</comment>
<dbReference type="AlphaFoldDB" id="J4I9J2"/>
<dbReference type="InParanoid" id="J4I9J2"/>
<evidence type="ECO:0000256" key="3">
    <source>
        <dbReference type="ARBA" id="ARBA00022824"/>
    </source>
</evidence>
<feature type="transmembrane region" description="Helical" evidence="6">
    <location>
        <begin position="20"/>
        <end position="43"/>
    </location>
</feature>
<evidence type="ECO:0000256" key="1">
    <source>
        <dbReference type="ARBA" id="ARBA00004477"/>
    </source>
</evidence>
<protein>
    <submittedName>
        <fullName evidence="7">Uncharacterized protein</fullName>
    </submittedName>
</protein>
<proteinExistence type="predicted"/>
<evidence type="ECO:0000313" key="7">
    <source>
        <dbReference type="EMBL" id="CCM01256.1"/>
    </source>
</evidence>
<dbReference type="EMBL" id="HE797024">
    <property type="protein sequence ID" value="CCM01256.1"/>
    <property type="molecule type" value="Genomic_DNA"/>
</dbReference>
<dbReference type="GeneID" id="24096167"/>
<keyword evidence="5 6" id="KW-0472">Membrane</keyword>
<keyword evidence="3" id="KW-0256">Endoplasmic reticulum</keyword>
<keyword evidence="8" id="KW-1185">Reference proteome</keyword>
<evidence type="ECO:0000256" key="6">
    <source>
        <dbReference type="SAM" id="Phobius"/>
    </source>
</evidence>
<dbReference type="RefSeq" id="XP_012180539.1">
    <property type="nucleotide sequence ID" value="XM_012325149.1"/>
</dbReference>
<keyword evidence="4 6" id="KW-1133">Transmembrane helix</keyword>
<dbReference type="HOGENOM" id="CLU_122021_2_0_1"/>
<feature type="transmembrane region" description="Helical" evidence="6">
    <location>
        <begin position="64"/>
        <end position="85"/>
    </location>
</feature>
<gene>
    <name evidence="7" type="ORF">FIBRA_03305</name>
</gene>
<dbReference type="InterPro" id="IPR024512">
    <property type="entry name" value="Ser_palmitoyltrfase_ssu-like"/>
</dbReference>
<dbReference type="Proteomes" id="UP000006352">
    <property type="component" value="Unassembled WGS sequence"/>
</dbReference>
<organism evidence="7 8">
    <name type="scientific">Fibroporia radiculosa</name>
    <dbReference type="NCBI Taxonomy" id="599839"/>
    <lineage>
        <taxon>Eukaryota</taxon>
        <taxon>Fungi</taxon>
        <taxon>Dikarya</taxon>
        <taxon>Basidiomycota</taxon>
        <taxon>Agaricomycotina</taxon>
        <taxon>Agaricomycetes</taxon>
        <taxon>Polyporales</taxon>
        <taxon>Fibroporiaceae</taxon>
        <taxon>Fibroporia</taxon>
    </lineage>
</organism>
<evidence type="ECO:0000256" key="5">
    <source>
        <dbReference type="ARBA" id="ARBA00023136"/>
    </source>
</evidence>
<evidence type="ECO:0000256" key="4">
    <source>
        <dbReference type="ARBA" id="ARBA00022989"/>
    </source>
</evidence>
<sequence length="125" mass="14237">MLSAEKAALSPLTWRRVPSTLVALFGITVPYQPPNSLLGAFLWRKRMLIECTFGLTVLESWEKALLLCLIYLILTLIITGLYKYAPQYAVFVKQRTAYYLFGPQFQGGDRGEVAEWVVRNITEAF</sequence>
<evidence type="ECO:0000313" key="8">
    <source>
        <dbReference type="Proteomes" id="UP000006352"/>
    </source>
</evidence>
<dbReference type="Pfam" id="PF11779">
    <property type="entry name" value="SPT_ssu-like"/>
    <property type="match status" value="1"/>
</dbReference>
<reference evidence="7 8" key="1">
    <citation type="journal article" date="2012" name="Appl. Environ. Microbiol.">
        <title>Short-read sequencing for genomic analysis of the brown rot fungus Fibroporia radiculosa.</title>
        <authorList>
            <person name="Tang J.D."/>
            <person name="Perkins A.D."/>
            <person name="Sonstegard T.S."/>
            <person name="Schroeder S.G."/>
            <person name="Burgess S.C."/>
            <person name="Diehl S.V."/>
        </authorList>
    </citation>
    <scope>NUCLEOTIDE SEQUENCE [LARGE SCALE GENOMIC DNA]</scope>
    <source>
        <strain evidence="7 8">TFFH 294</strain>
    </source>
</reference>
<accession>J4I9J2</accession>